<evidence type="ECO:0000256" key="3">
    <source>
        <dbReference type="ARBA" id="ARBA00023274"/>
    </source>
</evidence>
<dbReference type="InterPro" id="IPR002136">
    <property type="entry name" value="Ribosomal_uL4"/>
</dbReference>
<reference evidence="4" key="1">
    <citation type="submission" date="2023-06" db="EMBL/GenBank/DDBJ databases">
        <title>Reference genome for the Northern bat (Eptesicus nilssonii), a most northern bat species.</title>
        <authorList>
            <person name="Laine V.N."/>
            <person name="Pulliainen A.T."/>
            <person name="Lilley T.M."/>
        </authorList>
    </citation>
    <scope>NUCLEOTIDE SEQUENCE</scope>
    <source>
        <strain evidence="4">BLF_Eptnil</strain>
        <tissue evidence="4">Kidney</tissue>
    </source>
</reference>
<sequence>MACTHPLISVYSKKRETSRKNVPLPAVFKAPIQPDIVNFVHTNLCKSNRQPYAVSELAGHQTNAESWGTGRAMARIPRVIGGGTHRSVQGAFGKMCRGGHIFVPTKIWRCWDRRAICSALAVLALPALVMSKGHHTEEVSELLLVVENKVEGYKKTKEAVLLLKKLKATLAGLAQ</sequence>
<evidence type="ECO:0000256" key="2">
    <source>
        <dbReference type="ARBA" id="ARBA00022980"/>
    </source>
</evidence>
<protein>
    <recommendedName>
        <fullName evidence="6">60S ribosomal protein L4</fullName>
    </recommendedName>
</protein>
<proteinExistence type="inferred from homology"/>
<keyword evidence="5" id="KW-1185">Reference proteome</keyword>
<dbReference type="InterPro" id="IPR045240">
    <property type="entry name" value="Ribosomal_uL4_euk/arch"/>
</dbReference>
<comment type="caution">
    <text evidence="4">The sequence shown here is derived from an EMBL/GenBank/DDBJ whole genome shotgun (WGS) entry which is preliminary data.</text>
</comment>
<dbReference type="PANTHER" id="PTHR19431">
    <property type="entry name" value="60S RIBOSOMAL PROTEIN L4"/>
    <property type="match status" value="1"/>
</dbReference>
<gene>
    <name evidence="4" type="ORF">QTO34_019854</name>
</gene>
<accession>A0AA40LPD0</accession>
<dbReference type="SUPFAM" id="SSF52166">
    <property type="entry name" value="Ribosomal protein L4"/>
    <property type="match status" value="1"/>
</dbReference>
<dbReference type="EMBL" id="JAULJE010000009">
    <property type="protein sequence ID" value="KAK1339178.1"/>
    <property type="molecule type" value="Genomic_DNA"/>
</dbReference>
<keyword evidence="3" id="KW-0687">Ribonucleoprotein</keyword>
<dbReference type="InterPro" id="IPR023574">
    <property type="entry name" value="Ribosomal_uL4_dom_sf"/>
</dbReference>
<dbReference type="Proteomes" id="UP001177744">
    <property type="component" value="Unassembled WGS sequence"/>
</dbReference>
<organism evidence="4 5">
    <name type="scientific">Cnephaeus nilssonii</name>
    <name type="common">Northern bat</name>
    <name type="synonym">Eptesicus nilssonii</name>
    <dbReference type="NCBI Taxonomy" id="3371016"/>
    <lineage>
        <taxon>Eukaryota</taxon>
        <taxon>Metazoa</taxon>
        <taxon>Chordata</taxon>
        <taxon>Craniata</taxon>
        <taxon>Vertebrata</taxon>
        <taxon>Euteleostomi</taxon>
        <taxon>Mammalia</taxon>
        <taxon>Eutheria</taxon>
        <taxon>Laurasiatheria</taxon>
        <taxon>Chiroptera</taxon>
        <taxon>Yangochiroptera</taxon>
        <taxon>Vespertilionidae</taxon>
        <taxon>Cnephaeus</taxon>
    </lineage>
</organism>
<evidence type="ECO:0000313" key="4">
    <source>
        <dbReference type="EMBL" id="KAK1339178.1"/>
    </source>
</evidence>
<evidence type="ECO:0000256" key="1">
    <source>
        <dbReference type="ARBA" id="ARBA00010528"/>
    </source>
</evidence>
<dbReference type="Gene3D" id="3.40.1370.10">
    <property type="match status" value="1"/>
</dbReference>
<evidence type="ECO:0008006" key="6">
    <source>
        <dbReference type="Google" id="ProtNLM"/>
    </source>
</evidence>
<comment type="similarity">
    <text evidence="1">Belongs to the universal ribosomal protein uL4 family.</text>
</comment>
<dbReference type="Pfam" id="PF00573">
    <property type="entry name" value="Ribosomal_L4"/>
    <property type="match status" value="1"/>
</dbReference>
<dbReference type="GO" id="GO:0003735">
    <property type="term" value="F:structural constituent of ribosome"/>
    <property type="evidence" value="ECO:0007669"/>
    <property type="project" value="InterPro"/>
</dbReference>
<dbReference type="GO" id="GO:0005840">
    <property type="term" value="C:ribosome"/>
    <property type="evidence" value="ECO:0007669"/>
    <property type="project" value="UniProtKB-KW"/>
</dbReference>
<evidence type="ECO:0000313" key="5">
    <source>
        <dbReference type="Proteomes" id="UP001177744"/>
    </source>
</evidence>
<dbReference type="GO" id="GO:0006412">
    <property type="term" value="P:translation"/>
    <property type="evidence" value="ECO:0007669"/>
    <property type="project" value="InterPro"/>
</dbReference>
<dbReference type="GO" id="GO:1990904">
    <property type="term" value="C:ribonucleoprotein complex"/>
    <property type="evidence" value="ECO:0007669"/>
    <property type="project" value="UniProtKB-KW"/>
</dbReference>
<dbReference type="AlphaFoldDB" id="A0AA40LPD0"/>
<name>A0AA40LPD0_CNENI</name>
<keyword evidence="2" id="KW-0689">Ribosomal protein</keyword>